<sequence length="49" mass="5465">TATQSCATTASYETPEQLQEQFKIIKEMGNQMNAKKGPSLWERFLKGSG</sequence>
<comment type="caution">
    <text evidence="1">The sequence shown here is derived from an EMBL/GenBank/DDBJ whole genome shotgun (WGS) entry which is preliminary data.</text>
</comment>
<feature type="non-terminal residue" evidence="1">
    <location>
        <position position="1"/>
    </location>
</feature>
<evidence type="ECO:0000313" key="1">
    <source>
        <dbReference type="EMBL" id="KAF4967837.1"/>
    </source>
</evidence>
<dbReference type="EMBL" id="JABEXW010000220">
    <property type="protein sequence ID" value="KAF4967837.1"/>
    <property type="molecule type" value="Genomic_DNA"/>
</dbReference>
<dbReference type="Proteomes" id="UP000622797">
    <property type="component" value="Unassembled WGS sequence"/>
</dbReference>
<keyword evidence="2" id="KW-1185">Reference proteome</keyword>
<reference evidence="1" key="1">
    <citation type="journal article" date="2020" name="BMC Genomics">
        <title>Correction to: Identification and distribution of gene clusters required for synthesis of sphingolipid metabolism inhibitors in diverse species of the filamentous fungus Fusarium.</title>
        <authorList>
            <person name="Kim H.S."/>
            <person name="Lohmar J.M."/>
            <person name="Busman M."/>
            <person name="Brown D.W."/>
            <person name="Naumann T.A."/>
            <person name="Divon H.H."/>
            <person name="Lysoe E."/>
            <person name="Uhlig S."/>
            <person name="Proctor R.H."/>
        </authorList>
    </citation>
    <scope>NUCLEOTIDE SEQUENCE</scope>
    <source>
        <strain evidence="1">NRRL 20472</strain>
    </source>
</reference>
<accession>A0A8H4U1D7</accession>
<dbReference type="AlphaFoldDB" id="A0A8H4U1D7"/>
<proteinExistence type="predicted"/>
<organism evidence="1 2">
    <name type="scientific">Fusarium sarcochroum</name>
    <dbReference type="NCBI Taxonomy" id="1208366"/>
    <lineage>
        <taxon>Eukaryota</taxon>
        <taxon>Fungi</taxon>
        <taxon>Dikarya</taxon>
        <taxon>Ascomycota</taxon>
        <taxon>Pezizomycotina</taxon>
        <taxon>Sordariomycetes</taxon>
        <taxon>Hypocreomycetidae</taxon>
        <taxon>Hypocreales</taxon>
        <taxon>Nectriaceae</taxon>
        <taxon>Fusarium</taxon>
        <taxon>Fusarium lateritium species complex</taxon>
    </lineage>
</organism>
<evidence type="ECO:0000313" key="2">
    <source>
        <dbReference type="Proteomes" id="UP000622797"/>
    </source>
</evidence>
<protein>
    <submittedName>
        <fullName evidence="1">Uncharacterized protein</fullName>
    </submittedName>
</protein>
<name>A0A8H4U1D7_9HYPO</name>
<reference evidence="1" key="2">
    <citation type="submission" date="2020-05" db="EMBL/GenBank/DDBJ databases">
        <authorList>
            <person name="Kim H.-S."/>
            <person name="Proctor R.H."/>
            <person name="Brown D.W."/>
        </authorList>
    </citation>
    <scope>NUCLEOTIDE SEQUENCE</scope>
    <source>
        <strain evidence="1">NRRL 20472</strain>
    </source>
</reference>
<gene>
    <name evidence="1" type="ORF">FSARC_4672</name>
</gene>